<comment type="cofactor">
    <cofactor evidence="1 4">
        <name>pyridoxal 5'-phosphate</name>
        <dbReference type="ChEBI" id="CHEBI:597326"/>
    </cofactor>
</comment>
<evidence type="ECO:0000256" key="3">
    <source>
        <dbReference type="PIRSR" id="PIRSR001434-2"/>
    </source>
</evidence>
<proteinExistence type="inferred from homology"/>
<dbReference type="CDD" id="cd00614">
    <property type="entry name" value="CGS_like"/>
    <property type="match status" value="1"/>
</dbReference>
<dbReference type="PANTHER" id="PTHR11808:SF80">
    <property type="entry name" value="CYSTATHIONINE GAMMA-LYASE"/>
    <property type="match status" value="1"/>
</dbReference>
<dbReference type="SUPFAM" id="SSF53383">
    <property type="entry name" value="PLP-dependent transferases"/>
    <property type="match status" value="1"/>
</dbReference>
<evidence type="ECO:0000256" key="2">
    <source>
        <dbReference type="ARBA" id="ARBA00022898"/>
    </source>
</evidence>
<organism evidence="5 6">
    <name type="scientific">Parvicella tangerina</name>
    <dbReference type="NCBI Taxonomy" id="2829795"/>
    <lineage>
        <taxon>Bacteria</taxon>
        <taxon>Pseudomonadati</taxon>
        <taxon>Bacteroidota</taxon>
        <taxon>Flavobacteriia</taxon>
        <taxon>Flavobacteriales</taxon>
        <taxon>Parvicellaceae</taxon>
        <taxon>Parvicella</taxon>
    </lineage>
</organism>
<protein>
    <submittedName>
        <fullName evidence="5">O-succinylhomoserine sulfhydrylase</fullName>
        <ecNumber evidence="5">2.5.1.-</ecNumber>
    </submittedName>
</protein>
<dbReference type="Gene3D" id="3.90.1150.10">
    <property type="entry name" value="Aspartate Aminotransferase, domain 1"/>
    <property type="match status" value="1"/>
</dbReference>
<dbReference type="AlphaFoldDB" id="A0A916N8M3"/>
<dbReference type="PIRSF" id="PIRSF001434">
    <property type="entry name" value="CGS"/>
    <property type="match status" value="1"/>
</dbReference>
<sequence>MKKLAFETLAIRTQTAQTTQKEHATPLFLTSSFTFDSAEEGAALFAKEIEGNLYSRFSNPNVDEFCTKISLLEGAESTVATASGMGAIFVCLSALLKSGDHVIASKALFGNSLYILREILPKWGIQTTFVHLNDLEGWERSFQANTKLVLVETPSNPTLDIIDLAWLSELSHKKGAKLVVDNCFATPYLQQPIKWGADIVIHSATKWIDGQGRVLGGTISGNTQDISACYDFLRRTGVSLSPFNAWVLSKSLETLHVRMDRHCENALKVAQYLEGNPNIERVIYPHLESYSNYELAKKQLQKGGGIVTAIIRGNQKKDGAKFLNQLGLFSLTANLGDTRSIATHPASTTASKLSEEQKHELGISGGLIRLSIGLENIEDIIQDLDQALNKL</sequence>
<dbReference type="EC" id="2.5.1.-" evidence="5"/>
<reference evidence="5" key="1">
    <citation type="submission" date="2021-04" db="EMBL/GenBank/DDBJ databases">
        <authorList>
            <person name="Rodrigo-Torres L."/>
            <person name="Arahal R. D."/>
            <person name="Lucena T."/>
        </authorList>
    </citation>
    <scope>NUCLEOTIDE SEQUENCE</scope>
    <source>
        <strain evidence="5">AS29M-1</strain>
    </source>
</reference>
<dbReference type="GO" id="GO:0005737">
    <property type="term" value="C:cytoplasm"/>
    <property type="evidence" value="ECO:0007669"/>
    <property type="project" value="TreeGrafter"/>
</dbReference>
<dbReference type="InterPro" id="IPR015421">
    <property type="entry name" value="PyrdxlP-dep_Trfase_major"/>
</dbReference>
<dbReference type="PROSITE" id="PS00868">
    <property type="entry name" value="CYS_MET_METAB_PP"/>
    <property type="match status" value="1"/>
</dbReference>
<keyword evidence="5" id="KW-0808">Transferase</keyword>
<dbReference type="InterPro" id="IPR000277">
    <property type="entry name" value="Cys/Met-Metab_PyrdxlP-dep_enz"/>
</dbReference>
<dbReference type="InterPro" id="IPR015424">
    <property type="entry name" value="PyrdxlP-dep_Trfase"/>
</dbReference>
<dbReference type="GO" id="GO:0016846">
    <property type="term" value="F:carbon-sulfur lyase activity"/>
    <property type="evidence" value="ECO:0007669"/>
    <property type="project" value="TreeGrafter"/>
</dbReference>
<name>A0A916N8M3_9FLAO</name>
<dbReference type="GO" id="GO:0016740">
    <property type="term" value="F:transferase activity"/>
    <property type="evidence" value="ECO:0007669"/>
    <property type="project" value="UniProtKB-KW"/>
</dbReference>
<evidence type="ECO:0000313" key="5">
    <source>
        <dbReference type="EMBL" id="CAG5077331.1"/>
    </source>
</evidence>
<dbReference type="Proteomes" id="UP000683507">
    <property type="component" value="Chromosome"/>
</dbReference>
<keyword evidence="2 3" id="KW-0663">Pyridoxal phosphate</keyword>
<dbReference type="FunFam" id="3.40.640.10:FF:000046">
    <property type="entry name" value="Cystathionine gamma-lyase"/>
    <property type="match status" value="1"/>
</dbReference>
<dbReference type="InterPro" id="IPR054542">
    <property type="entry name" value="Cys_met_metab_PP"/>
</dbReference>
<dbReference type="InterPro" id="IPR015422">
    <property type="entry name" value="PyrdxlP-dep_Trfase_small"/>
</dbReference>
<keyword evidence="6" id="KW-1185">Reference proteome</keyword>
<dbReference type="Gene3D" id="3.40.640.10">
    <property type="entry name" value="Type I PLP-dependent aspartate aminotransferase-like (Major domain)"/>
    <property type="match status" value="1"/>
</dbReference>
<dbReference type="GO" id="GO:0019346">
    <property type="term" value="P:transsulfuration"/>
    <property type="evidence" value="ECO:0007669"/>
    <property type="project" value="InterPro"/>
</dbReference>
<gene>
    <name evidence="5" type="primary">metZ</name>
    <name evidence="5" type="ORF">CRYO30217_00352</name>
</gene>
<comment type="similarity">
    <text evidence="4">Belongs to the trans-sulfuration enzymes family.</text>
</comment>
<dbReference type="GO" id="GO:0030170">
    <property type="term" value="F:pyridoxal phosphate binding"/>
    <property type="evidence" value="ECO:0007669"/>
    <property type="project" value="InterPro"/>
</dbReference>
<dbReference type="KEGG" id="ptan:CRYO30217_00352"/>
<evidence type="ECO:0000256" key="4">
    <source>
        <dbReference type="RuleBase" id="RU362118"/>
    </source>
</evidence>
<accession>A0A916N8M3</accession>
<dbReference type="Pfam" id="PF01053">
    <property type="entry name" value="Cys_Met_Meta_PP"/>
    <property type="match status" value="1"/>
</dbReference>
<dbReference type="RefSeq" id="WP_258540590.1">
    <property type="nucleotide sequence ID" value="NZ_OU015584.1"/>
</dbReference>
<dbReference type="EMBL" id="OU015584">
    <property type="protein sequence ID" value="CAG5077331.1"/>
    <property type="molecule type" value="Genomic_DNA"/>
</dbReference>
<feature type="modified residue" description="N6-(pyridoxal phosphate)lysine" evidence="3">
    <location>
        <position position="206"/>
    </location>
</feature>
<evidence type="ECO:0000256" key="1">
    <source>
        <dbReference type="ARBA" id="ARBA00001933"/>
    </source>
</evidence>
<dbReference type="PANTHER" id="PTHR11808">
    <property type="entry name" value="TRANS-SULFURATION ENZYME FAMILY MEMBER"/>
    <property type="match status" value="1"/>
</dbReference>
<evidence type="ECO:0000313" key="6">
    <source>
        <dbReference type="Proteomes" id="UP000683507"/>
    </source>
</evidence>